<dbReference type="KEGG" id="cact:HZ995_05830"/>
<sequence length="192" mass="20516">MIAWLKILLPLAALVLLSTLFLFARPSNPIATLPFAQVEIEEKLRSQGITEPYFAGQTTAGDLIALRAGSARPNPEALHLVNSDDVSVDITFPDGGMARFTSKSAVVNTDRQTADLAGDVEINSSAGFDLRTQQLSLNLLQGRARSDVIVHGSGPFGEFEAGSMLYSGGSEGQNGQFRFDNGVKLIYMPGSN</sequence>
<dbReference type="EMBL" id="CP060010">
    <property type="protein sequence ID" value="QTN37025.1"/>
    <property type="molecule type" value="Genomic_DNA"/>
</dbReference>
<protein>
    <submittedName>
        <fullName evidence="1">LPS export ABC transporter periplasmic protein LptC</fullName>
    </submittedName>
</protein>
<dbReference type="Proteomes" id="UP000665026">
    <property type="component" value="Chromosome"/>
</dbReference>
<proteinExistence type="predicted"/>
<name>A0A975ERU4_9RHOB</name>
<evidence type="ECO:0000313" key="2">
    <source>
        <dbReference type="Proteomes" id="UP000665026"/>
    </source>
</evidence>
<dbReference type="Pfam" id="PF06835">
    <property type="entry name" value="LptC"/>
    <property type="match status" value="1"/>
</dbReference>
<accession>A0A975ERU4</accession>
<dbReference type="InterPro" id="IPR010664">
    <property type="entry name" value="LipoPS_assembly_LptC-rel"/>
</dbReference>
<dbReference type="AlphaFoldDB" id="A0A975ERU4"/>
<evidence type="ECO:0000313" key="1">
    <source>
        <dbReference type="EMBL" id="QTN37025.1"/>
    </source>
</evidence>
<gene>
    <name evidence="1" type="primary">lptC</name>
    <name evidence="1" type="ORF">HZ995_05830</name>
</gene>
<reference evidence="1" key="1">
    <citation type="submission" date="2020-07" db="EMBL/GenBank/DDBJ databases">
        <title>Genome sequences of bacteria associated with the marine, planktonic diatom Thalassiosira profunda strain ECT2AJA-044.</title>
        <authorList>
            <person name="Gargas C.B."/>
            <person name="Roberts W.R."/>
            <person name="Alverson A.J."/>
        </authorList>
    </citation>
    <scope>NUCLEOTIDE SEQUENCE</scope>
    <source>
        <strain evidence="1">ECT2AJA-044</strain>
    </source>
</reference>
<dbReference type="Gene3D" id="2.60.450.10">
    <property type="entry name" value="Lipopolysaccharide (LPS) transport protein A like domain"/>
    <property type="match status" value="1"/>
</dbReference>
<dbReference type="RefSeq" id="WP_209357720.1">
    <property type="nucleotide sequence ID" value="NZ_CP060010.1"/>
</dbReference>
<organism evidence="1 2">
    <name type="scientific">Cognatishimia activa</name>
    <dbReference type="NCBI Taxonomy" id="1715691"/>
    <lineage>
        <taxon>Bacteria</taxon>
        <taxon>Pseudomonadati</taxon>
        <taxon>Pseudomonadota</taxon>
        <taxon>Alphaproteobacteria</taxon>
        <taxon>Rhodobacterales</taxon>
        <taxon>Paracoccaceae</taxon>
        <taxon>Cognatishimia</taxon>
    </lineage>
</organism>